<dbReference type="Proteomes" id="UP000317646">
    <property type="component" value="Unassembled WGS sequence"/>
</dbReference>
<dbReference type="AlphaFoldDB" id="A0A502GDS0"/>
<protein>
    <submittedName>
        <fullName evidence="1">Uncharacterized protein</fullName>
    </submittedName>
</protein>
<gene>
    <name evidence="1" type="ORF">EAH73_21395</name>
</gene>
<comment type="caution">
    <text evidence="1">The sequence shown here is derived from an EMBL/GenBank/DDBJ whole genome shotgun (WGS) entry which is preliminary data.</text>
</comment>
<dbReference type="OrthoDB" id="883846at2"/>
<proteinExistence type="predicted"/>
<name>A0A502GDS0_9BACT</name>
<organism evidence="1 2">
    <name type="scientific">Hymenobacter nivis</name>
    <dbReference type="NCBI Taxonomy" id="1850093"/>
    <lineage>
        <taxon>Bacteria</taxon>
        <taxon>Pseudomonadati</taxon>
        <taxon>Bacteroidota</taxon>
        <taxon>Cytophagia</taxon>
        <taxon>Cytophagales</taxon>
        <taxon>Hymenobacteraceae</taxon>
        <taxon>Hymenobacter</taxon>
    </lineage>
</organism>
<reference evidence="1 2" key="1">
    <citation type="journal article" date="2019" name="Environ. Microbiol.">
        <title>Species interactions and distinct microbial communities in high Arctic permafrost affected cryosols are associated with the CH4 and CO2 gas fluxes.</title>
        <authorList>
            <person name="Altshuler I."/>
            <person name="Hamel J."/>
            <person name="Turney S."/>
            <person name="Magnuson E."/>
            <person name="Levesque R."/>
            <person name="Greer C."/>
            <person name="Whyte L.G."/>
        </authorList>
    </citation>
    <scope>NUCLEOTIDE SEQUENCE [LARGE SCALE GENOMIC DNA]</scope>
    <source>
        <strain evidence="1 2">S9.2P</strain>
    </source>
</reference>
<accession>A0A502GDS0</accession>
<dbReference type="EMBL" id="RCYZ01000013">
    <property type="protein sequence ID" value="TPG59470.1"/>
    <property type="molecule type" value="Genomic_DNA"/>
</dbReference>
<evidence type="ECO:0000313" key="1">
    <source>
        <dbReference type="EMBL" id="TPG59470.1"/>
    </source>
</evidence>
<keyword evidence="2" id="KW-1185">Reference proteome</keyword>
<evidence type="ECO:0000313" key="2">
    <source>
        <dbReference type="Proteomes" id="UP000317646"/>
    </source>
</evidence>
<sequence length="188" mass="19879">MFSPTVPLLPYAQATATQRAQALHYLQARLQHHFPTLPERAFVRALAECRPPLLLAGAQVALARPDLTQLVQYLGHAPELPVLDPPLFGGPALALAQYVWQTSELAVGALTELASAPSPRCGPRLGALLRRTARLCPLAEQVVQAQRWDLPGGPPLPPGVPGGGPVPGSPAVEGLLQRLVPVAAPPIR</sequence>
<dbReference type="RefSeq" id="WP_140469487.1">
    <property type="nucleotide sequence ID" value="NZ_RCYZ01000013.1"/>
</dbReference>